<dbReference type="GO" id="GO:0000976">
    <property type="term" value="F:transcription cis-regulatory region binding"/>
    <property type="evidence" value="ECO:0007669"/>
    <property type="project" value="TreeGrafter"/>
</dbReference>
<evidence type="ECO:0000313" key="6">
    <source>
        <dbReference type="Proteomes" id="UP000192674"/>
    </source>
</evidence>
<name>A0A1W2FXA1_KIBAR</name>
<feature type="domain" description="HTH araC/xylS-type" evidence="4">
    <location>
        <begin position="253"/>
        <end position="351"/>
    </location>
</feature>
<evidence type="ECO:0000313" key="5">
    <source>
        <dbReference type="EMBL" id="SMD26414.1"/>
    </source>
</evidence>
<dbReference type="SUPFAM" id="SSF46689">
    <property type="entry name" value="Homeodomain-like"/>
    <property type="match status" value="1"/>
</dbReference>
<dbReference type="InterPro" id="IPR032687">
    <property type="entry name" value="AraC-type_N"/>
</dbReference>
<keyword evidence="2 5" id="KW-0238">DNA-binding</keyword>
<dbReference type="PANTHER" id="PTHR47894:SF4">
    <property type="entry name" value="HTH-TYPE TRANSCRIPTIONAL REGULATOR GADX"/>
    <property type="match status" value="1"/>
</dbReference>
<dbReference type="Gene3D" id="1.10.10.60">
    <property type="entry name" value="Homeodomain-like"/>
    <property type="match status" value="1"/>
</dbReference>
<dbReference type="GO" id="GO:0005829">
    <property type="term" value="C:cytosol"/>
    <property type="evidence" value="ECO:0007669"/>
    <property type="project" value="TreeGrafter"/>
</dbReference>
<dbReference type="InterPro" id="IPR018060">
    <property type="entry name" value="HTH_AraC"/>
</dbReference>
<keyword evidence="3" id="KW-0804">Transcription</keyword>
<dbReference type="Pfam" id="PF12625">
    <property type="entry name" value="Arabinose_bd"/>
    <property type="match status" value="1"/>
</dbReference>
<proteinExistence type="predicted"/>
<dbReference type="EMBL" id="FWXV01000014">
    <property type="protein sequence ID" value="SMD26414.1"/>
    <property type="molecule type" value="Genomic_DNA"/>
</dbReference>
<dbReference type="GO" id="GO:0003700">
    <property type="term" value="F:DNA-binding transcription factor activity"/>
    <property type="evidence" value="ECO:0007669"/>
    <property type="project" value="InterPro"/>
</dbReference>
<dbReference type="PANTHER" id="PTHR47894">
    <property type="entry name" value="HTH-TYPE TRANSCRIPTIONAL REGULATOR GADX"/>
    <property type="match status" value="1"/>
</dbReference>
<keyword evidence="6" id="KW-1185">Reference proteome</keyword>
<protein>
    <submittedName>
        <fullName evidence="5">AraC-type DNA-binding protein</fullName>
    </submittedName>
</protein>
<keyword evidence="1" id="KW-0805">Transcription regulation</keyword>
<evidence type="ECO:0000256" key="2">
    <source>
        <dbReference type="ARBA" id="ARBA00023125"/>
    </source>
</evidence>
<evidence type="ECO:0000256" key="1">
    <source>
        <dbReference type="ARBA" id="ARBA00023015"/>
    </source>
</evidence>
<dbReference type="AlphaFoldDB" id="A0A1W2FXA1"/>
<organism evidence="5 6">
    <name type="scientific">Kibdelosporangium aridum</name>
    <dbReference type="NCBI Taxonomy" id="2030"/>
    <lineage>
        <taxon>Bacteria</taxon>
        <taxon>Bacillati</taxon>
        <taxon>Actinomycetota</taxon>
        <taxon>Actinomycetes</taxon>
        <taxon>Pseudonocardiales</taxon>
        <taxon>Pseudonocardiaceae</taxon>
        <taxon>Kibdelosporangium</taxon>
    </lineage>
</organism>
<evidence type="ECO:0000256" key="3">
    <source>
        <dbReference type="ARBA" id="ARBA00023163"/>
    </source>
</evidence>
<sequence length="368" mass="40599">MESPGTVGLAVQGRPCPYGYVVDFVRASALKGFASLVLELGGDPEPLFARVQLTAEQLEQQDSFVPFAALAQSLEYAAGELDCPDFGRRLARRQSIDILGPVALAARYSRTAEEAIHRMARHMPTYTTALRTSLVELGEGRRRYVVELRARGLPGTSQIHELALGVSHGIAKLLMGPTFRPLRASLPHSALGTEASYREYFDCPVTFDADHCGFDIRGEDLTRQRPTADPLVGELVEQYLREGAVRADDDLPDRVRSLVVQTLPTGRAHVGAVASLLGVHPRTLHRWLAPFGVTFDALVDDVRRERAEHYLRHSALPISSISDLLGYTQQSGFTRACHRWFGGPPLKLRRAWATEQRRSGARAKKALS</sequence>
<evidence type="ECO:0000259" key="4">
    <source>
        <dbReference type="PROSITE" id="PS01124"/>
    </source>
</evidence>
<gene>
    <name evidence="5" type="ORF">SAMN05661093_09997</name>
</gene>
<dbReference type="SMART" id="SM00342">
    <property type="entry name" value="HTH_ARAC"/>
    <property type="match status" value="1"/>
</dbReference>
<reference evidence="5 6" key="1">
    <citation type="submission" date="2017-04" db="EMBL/GenBank/DDBJ databases">
        <authorList>
            <person name="Afonso C.L."/>
            <person name="Miller P.J."/>
            <person name="Scott M.A."/>
            <person name="Spackman E."/>
            <person name="Goraichik I."/>
            <person name="Dimitrov K.M."/>
            <person name="Suarez D.L."/>
            <person name="Swayne D.E."/>
        </authorList>
    </citation>
    <scope>NUCLEOTIDE SEQUENCE [LARGE SCALE GENOMIC DNA]</scope>
    <source>
        <strain evidence="5 6">DSM 43828</strain>
    </source>
</reference>
<dbReference type="InterPro" id="IPR009057">
    <property type="entry name" value="Homeodomain-like_sf"/>
</dbReference>
<dbReference type="Pfam" id="PF12833">
    <property type="entry name" value="HTH_18"/>
    <property type="match status" value="1"/>
</dbReference>
<accession>A0A1W2FXA1</accession>
<dbReference type="Proteomes" id="UP000192674">
    <property type="component" value="Unassembled WGS sequence"/>
</dbReference>
<dbReference type="PROSITE" id="PS01124">
    <property type="entry name" value="HTH_ARAC_FAMILY_2"/>
    <property type="match status" value="1"/>
</dbReference>